<keyword evidence="3" id="KW-1185">Reference proteome</keyword>
<dbReference type="AlphaFoldDB" id="A0A1U7LIZ6"/>
<dbReference type="OMA" id="RCKEYAN"/>
<dbReference type="SUPFAM" id="SSF48065">
    <property type="entry name" value="DBL homology domain (DH-domain)"/>
    <property type="match status" value="1"/>
</dbReference>
<dbReference type="OrthoDB" id="4066896at2759"/>
<dbReference type="Proteomes" id="UP000186594">
    <property type="component" value="Unassembled WGS sequence"/>
</dbReference>
<evidence type="ECO:0000313" key="3">
    <source>
        <dbReference type="Proteomes" id="UP000186594"/>
    </source>
</evidence>
<proteinExistence type="predicted"/>
<dbReference type="InterPro" id="IPR035899">
    <property type="entry name" value="DBL_dom_sf"/>
</dbReference>
<gene>
    <name evidence="2" type="ORF">NEOLI_004757</name>
</gene>
<name>A0A1U7LIZ6_NEOID</name>
<dbReference type="EMBL" id="LXFE01003114">
    <property type="protein sequence ID" value="OLL22522.1"/>
    <property type="molecule type" value="Genomic_DNA"/>
</dbReference>
<sequence length="367" mass="41344">MCPLLLSEWRVSLPLHGHEFFFADDALIGPLLIALPLDNSRSAAVFALCGSLSIPNLSLSPNGPFFPAAQHLPPSLFENLHIRALAVAMLRYFAQIPDNVRRKARIFHEPNSTDQLQISARGGAFDEMHAADIAQRCVPARASLLQSQINKILEQRFTKDLIIDLVLPDTDTTNPCPSTDSFLSIFTDPDDLTTTHDPCVRDSILSPHLPQSGSLQLDSHVTERRVRFFHELVSTEERYVDRLSHLIRDYVVPLRRLGTPSSSYDLKALFPAVLDQISQANSAFYNEIKDVDNELQLATLCSKHFGLFAPLYSKFLEASLDFEIHLENLLRQTRCKEYANVLVNVVKINLFRRKSTKDDTMSDSRSC</sequence>
<evidence type="ECO:0000313" key="2">
    <source>
        <dbReference type="EMBL" id="OLL22522.1"/>
    </source>
</evidence>
<protein>
    <submittedName>
        <fullName evidence="2">Rho guanine nucleotide exchange factor gef2</fullName>
    </submittedName>
</protein>
<evidence type="ECO:0000259" key="1">
    <source>
        <dbReference type="PROSITE" id="PS50010"/>
    </source>
</evidence>
<dbReference type="GO" id="GO:0005085">
    <property type="term" value="F:guanyl-nucleotide exchange factor activity"/>
    <property type="evidence" value="ECO:0007669"/>
    <property type="project" value="InterPro"/>
</dbReference>
<dbReference type="InterPro" id="IPR000219">
    <property type="entry name" value="DH_dom"/>
</dbReference>
<comment type="caution">
    <text evidence="2">The sequence shown here is derived from an EMBL/GenBank/DDBJ whole genome shotgun (WGS) entry which is preliminary data.</text>
</comment>
<accession>A0A1U7LIZ6</accession>
<organism evidence="2 3">
    <name type="scientific">Neolecta irregularis (strain DAH-3)</name>
    <dbReference type="NCBI Taxonomy" id="1198029"/>
    <lineage>
        <taxon>Eukaryota</taxon>
        <taxon>Fungi</taxon>
        <taxon>Dikarya</taxon>
        <taxon>Ascomycota</taxon>
        <taxon>Taphrinomycotina</taxon>
        <taxon>Neolectales</taxon>
        <taxon>Neolectaceae</taxon>
        <taxon>Neolecta</taxon>
    </lineage>
</organism>
<reference evidence="2 3" key="1">
    <citation type="submission" date="2016-04" db="EMBL/GenBank/DDBJ databases">
        <title>Evolutionary innovation and constraint leading to complex multicellularity in the Ascomycota.</title>
        <authorList>
            <person name="Cisse O."/>
            <person name="Nguyen A."/>
            <person name="Hewitt D.A."/>
            <person name="Jedd G."/>
            <person name="Stajich J.E."/>
        </authorList>
    </citation>
    <scope>NUCLEOTIDE SEQUENCE [LARGE SCALE GENOMIC DNA]</scope>
    <source>
        <strain evidence="2 3">DAH-3</strain>
    </source>
</reference>
<dbReference type="STRING" id="1198029.A0A1U7LIZ6"/>
<feature type="domain" description="DH" evidence="1">
    <location>
        <begin position="224"/>
        <end position="315"/>
    </location>
</feature>
<dbReference type="PROSITE" id="PS50010">
    <property type="entry name" value="DH_2"/>
    <property type="match status" value="1"/>
</dbReference>
<dbReference type="Pfam" id="PF00621">
    <property type="entry name" value="RhoGEF"/>
    <property type="match status" value="1"/>
</dbReference>
<dbReference type="Gene3D" id="1.20.900.10">
    <property type="entry name" value="Dbl homology (DH) domain"/>
    <property type="match status" value="1"/>
</dbReference>